<dbReference type="RefSeq" id="WP_145419840.1">
    <property type="nucleotide sequence ID" value="NZ_CP036526.1"/>
</dbReference>
<evidence type="ECO:0000313" key="2">
    <source>
        <dbReference type="Proteomes" id="UP000319817"/>
    </source>
</evidence>
<name>A0A517NYB3_9BACT</name>
<dbReference type="OrthoDB" id="253793at2"/>
<reference evidence="1 2" key="1">
    <citation type="submission" date="2019-02" db="EMBL/GenBank/DDBJ databases">
        <title>Deep-cultivation of Planctomycetes and their phenomic and genomic characterization uncovers novel biology.</title>
        <authorList>
            <person name="Wiegand S."/>
            <person name="Jogler M."/>
            <person name="Boedeker C."/>
            <person name="Pinto D."/>
            <person name="Vollmers J."/>
            <person name="Rivas-Marin E."/>
            <person name="Kohn T."/>
            <person name="Peeters S.H."/>
            <person name="Heuer A."/>
            <person name="Rast P."/>
            <person name="Oberbeckmann S."/>
            <person name="Bunk B."/>
            <person name="Jeske O."/>
            <person name="Meyerdierks A."/>
            <person name="Storesund J.E."/>
            <person name="Kallscheuer N."/>
            <person name="Luecker S."/>
            <person name="Lage O.M."/>
            <person name="Pohl T."/>
            <person name="Merkel B.J."/>
            <person name="Hornburger P."/>
            <person name="Mueller R.-W."/>
            <person name="Bruemmer F."/>
            <person name="Labrenz M."/>
            <person name="Spormann A.M."/>
            <person name="Op den Camp H."/>
            <person name="Overmann J."/>
            <person name="Amann R."/>
            <person name="Jetten M.S.M."/>
            <person name="Mascher T."/>
            <person name="Medema M.H."/>
            <person name="Devos D.P."/>
            <person name="Kaster A.-K."/>
            <person name="Ovreas L."/>
            <person name="Rohde M."/>
            <person name="Galperin M.Y."/>
            <person name="Jogler C."/>
        </authorList>
    </citation>
    <scope>NUCLEOTIDE SEQUENCE [LARGE SCALE GENOMIC DNA]</scope>
    <source>
        <strain evidence="1 2">K23_9</strain>
    </source>
</reference>
<dbReference type="EMBL" id="CP036526">
    <property type="protein sequence ID" value="QDT12116.1"/>
    <property type="molecule type" value="Genomic_DNA"/>
</dbReference>
<accession>A0A517NYB3</accession>
<sequence length="636" mass="70729">MKPHFPSVRSSHAFTAALALATLTTVGGTSVLGQEKEVKVVPGAPRLLPEDAFLYARLDNAEELRSDLANSSMGKMLNDPKLKPLASDVYSTFRDLFEQISDKVGVTLDELLAIPHGQVAAALIPGQIPEDNDNIQQADESDDSEQAIQRRLRRKRREQNSFAGVFIVNAGDNVDKLQSIVDKLERQMVDNDGYVRRVKEVQKTDVVRLLPPRTGRPEVEYFERDGTIVFGIGHRTAQDVLDHWEGESELPSLADSANFTSVMSRCIGAESTRPQLTFYVDPYHIAQKIVKRSGSMGAAMVWPMVESLGFERFRGIGGSSFRGGEVFEDISHLHVLIDPPRDGLLGVLRPDTGDSTPPKWIPSDVTTYTSLYWDIDQTYENVGKIMDNFQGADSLKRFVEAPTQKRTGVDVQKELVQNLTGRIIRTTWIEPPARINSQASAHGLELVDATAAKATIAKMREKFPNVMTAETIGGSVVYFFRQGRNRVPEGFRKPEPCIMILGKWLIQSDSRKLIERITRANSGAISGLVTVPDYELVSAELGGKLDGEKPFMVSFMRGADFLRQFYQIAGDDGTKKFLRGQAEKNPNVGRFADVLQRNDFPPFEEFEKYFAPSGVFAYDSPDGIHFGSFTLVADEE</sequence>
<gene>
    <name evidence="1" type="ORF">K239x_41240</name>
</gene>
<dbReference type="Proteomes" id="UP000319817">
    <property type="component" value="Chromosome"/>
</dbReference>
<evidence type="ECO:0000313" key="1">
    <source>
        <dbReference type="EMBL" id="QDT12116.1"/>
    </source>
</evidence>
<organism evidence="1 2">
    <name type="scientific">Stieleria marina</name>
    <dbReference type="NCBI Taxonomy" id="1930275"/>
    <lineage>
        <taxon>Bacteria</taxon>
        <taxon>Pseudomonadati</taxon>
        <taxon>Planctomycetota</taxon>
        <taxon>Planctomycetia</taxon>
        <taxon>Pirellulales</taxon>
        <taxon>Pirellulaceae</taxon>
        <taxon>Stieleria</taxon>
    </lineage>
</organism>
<proteinExistence type="predicted"/>
<evidence type="ECO:0008006" key="3">
    <source>
        <dbReference type="Google" id="ProtNLM"/>
    </source>
</evidence>
<dbReference type="AlphaFoldDB" id="A0A517NYB3"/>
<protein>
    <recommendedName>
        <fullName evidence="3">DUF3352 domain-containing protein</fullName>
    </recommendedName>
</protein>
<keyword evidence="2" id="KW-1185">Reference proteome</keyword>